<keyword evidence="2" id="KW-1185">Reference proteome</keyword>
<name>A0ABQ0LFB6_MYCCL</name>
<evidence type="ECO:0000313" key="2">
    <source>
        <dbReference type="Proteomes" id="UP000815677"/>
    </source>
</evidence>
<dbReference type="Proteomes" id="UP000815677">
    <property type="component" value="Unassembled WGS sequence"/>
</dbReference>
<accession>A0ABQ0LFB6</accession>
<organism evidence="1 2">
    <name type="scientific">Mycena chlorophos</name>
    <name type="common">Agaric fungus</name>
    <name type="synonym">Agaricus chlorophos</name>
    <dbReference type="NCBI Taxonomy" id="658473"/>
    <lineage>
        <taxon>Eukaryota</taxon>
        <taxon>Fungi</taxon>
        <taxon>Dikarya</taxon>
        <taxon>Basidiomycota</taxon>
        <taxon>Agaricomycotina</taxon>
        <taxon>Agaricomycetes</taxon>
        <taxon>Agaricomycetidae</taxon>
        <taxon>Agaricales</taxon>
        <taxon>Marasmiineae</taxon>
        <taxon>Mycenaceae</taxon>
        <taxon>Mycena</taxon>
    </lineage>
</organism>
<sequence>MSTRPFYRIGAATAAATYAVLLDCPHASQHGDSLTVNLSVASELTSASHPDDQMDGLNLRPCLGNLIVVKLDHRGPPSHRRPLADLDAPAGDEAATPELHYPIVDLLPSSDRAATHALRLWLYMISGNQMGYWLELYGTSAWKAALFQTNARPTLGKITADN</sequence>
<gene>
    <name evidence="1" type="ORF">MCHLO_05930</name>
</gene>
<reference evidence="1" key="1">
    <citation type="submission" date="2014-09" db="EMBL/GenBank/DDBJ databases">
        <title>Genome sequence of the luminous mushroom Mycena chlorophos for searching fungal bioluminescence genes.</title>
        <authorList>
            <person name="Tanaka Y."/>
            <person name="Kasuga D."/>
            <person name="Oba Y."/>
            <person name="Hase S."/>
            <person name="Sato K."/>
            <person name="Oba Y."/>
            <person name="Sakakibara Y."/>
        </authorList>
    </citation>
    <scope>NUCLEOTIDE SEQUENCE</scope>
</reference>
<proteinExistence type="predicted"/>
<protein>
    <submittedName>
        <fullName evidence="1">Uncharacterized protein</fullName>
    </submittedName>
</protein>
<dbReference type="EMBL" id="DF844639">
    <property type="protein sequence ID" value="GAT48536.1"/>
    <property type="molecule type" value="Genomic_DNA"/>
</dbReference>
<evidence type="ECO:0000313" key="1">
    <source>
        <dbReference type="EMBL" id="GAT48536.1"/>
    </source>
</evidence>